<dbReference type="RefSeq" id="WP_142039860.1">
    <property type="nucleotide sequence ID" value="NZ_JBHTGS010000001.1"/>
</dbReference>
<evidence type="ECO:0000256" key="1">
    <source>
        <dbReference type="SAM" id="Phobius"/>
    </source>
</evidence>
<gene>
    <name evidence="2" type="ORF">FB566_2805</name>
</gene>
<dbReference type="OrthoDB" id="9877116at2"/>
<sequence length="354" mass="38052">MSNEIKDGLDAVLPPGRPPVSLDVDSVVSSGRRARRRRRVIGSGAALSVLAAGALTVALVGQGIVAADESGVVALPGQDADDVEVPVLDPDKDYYWSMWGDPHAPDSVGSSPYGQDENETSRALTDRFWSYLMETYPGVTLWENVGYSTDEEPENQGWEEVPGDPAEVGYILQHTNALFEGSDDFDPPAPIEDLVMEQTSYGTYQSSGSASSIGGVDLRFTDRAAGPIADDRVVLDLVGVHAYPAGSHTVRTGDILDLLPDCENHVECETEDLVGPDGQDIRVRTAYGQWSEEGPTDSIISHTVVLYKEDGSAIMLSNTMSLDTAEYEEDPVPPALSVEQLMDFAIAMSTVEIV</sequence>
<feature type="transmembrane region" description="Helical" evidence="1">
    <location>
        <begin position="40"/>
        <end position="60"/>
    </location>
</feature>
<dbReference type="InParanoid" id="A0A543AXE7"/>
<evidence type="ECO:0000313" key="3">
    <source>
        <dbReference type="Proteomes" id="UP000317043"/>
    </source>
</evidence>
<keyword evidence="1" id="KW-0812">Transmembrane</keyword>
<reference evidence="2 3" key="1">
    <citation type="submission" date="2019-06" db="EMBL/GenBank/DDBJ databases">
        <title>Sequencing the genomes of 1000 actinobacteria strains.</title>
        <authorList>
            <person name="Klenk H.-P."/>
        </authorList>
    </citation>
    <scope>NUCLEOTIDE SEQUENCE [LARGE SCALE GENOMIC DNA]</scope>
    <source>
        <strain evidence="2 3">DSM 45928</strain>
    </source>
</reference>
<keyword evidence="1" id="KW-0472">Membrane</keyword>
<proteinExistence type="predicted"/>
<name>A0A543AXE7_9ACTN</name>
<evidence type="ECO:0000313" key="2">
    <source>
        <dbReference type="EMBL" id="TQL77251.1"/>
    </source>
</evidence>
<keyword evidence="1" id="KW-1133">Transmembrane helix</keyword>
<keyword evidence="3" id="KW-1185">Reference proteome</keyword>
<protein>
    <submittedName>
        <fullName evidence="2">Uncharacterized protein</fullName>
    </submittedName>
</protein>
<dbReference type="AlphaFoldDB" id="A0A543AXE7"/>
<accession>A0A543AXE7</accession>
<dbReference type="EMBL" id="VFOW01000001">
    <property type="protein sequence ID" value="TQL77251.1"/>
    <property type="molecule type" value="Genomic_DNA"/>
</dbReference>
<organism evidence="2 3">
    <name type="scientific">Stackebrandtia endophytica</name>
    <dbReference type="NCBI Taxonomy" id="1496996"/>
    <lineage>
        <taxon>Bacteria</taxon>
        <taxon>Bacillati</taxon>
        <taxon>Actinomycetota</taxon>
        <taxon>Actinomycetes</taxon>
        <taxon>Glycomycetales</taxon>
        <taxon>Glycomycetaceae</taxon>
        <taxon>Stackebrandtia</taxon>
    </lineage>
</organism>
<dbReference type="Proteomes" id="UP000317043">
    <property type="component" value="Unassembled WGS sequence"/>
</dbReference>
<comment type="caution">
    <text evidence="2">The sequence shown here is derived from an EMBL/GenBank/DDBJ whole genome shotgun (WGS) entry which is preliminary data.</text>
</comment>